<accession>A0A834W6Z0</accession>
<sequence length="59" mass="7080">MNWRTFHVITSPIRAIKLLGFPNTTRSDRHDFAYLPYDQEPHTNIKSTRILKYTVKRSF</sequence>
<gene>
    <name evidence="1" type="ORF">G2W53_040307</name>
</gene>
<evidence type="ECO:0000313" key="2">
    <source>
        <dbReference type="Proteomes" id="UP000634136"/>
    </source>
</evidence>
<keyword evidence="2" id="KW-1185">Reference proteome</keyword>
<dbReference type="AlphaFoldDB" id="A0A834W6Z0"/>
<name>A0A834W6Z0_9FABA</name>
<dbReference type="EMBL" id="JAAIUW010000012">
    <property type="protein sequence ID" value="KAF7808146.1"/>
    <property type="molecule type" value="Genomic_DNA"/>
</dbReference>
<evidence type="ECO:0000313" key="1">
    <source>
        <dbReference type="EMBL" id="KAF7808146.1"/>
    </source>
</evidence>
<reference evidence="1" key="1">
    <citation type="submission" date="2020-09" db="EMBL/GenBank/DDBJ databases">
        <title>Genome-Enabled Discovery of Anthraquinone Biosynthesis in Senna tora.</title>
        <authorList>
            <person name="Kang S.-H."/>
            <person name="Pandey R.P."/>
            <person name="Lee C.-M."/>
            <person name="Sim J.-S."/>
            <person name="Jeong J.-T."/>
            <person name="Choi B.-S."/>
            <person name="Jung M."/>
            <person name="Ginzburg D."/>
            <person name="Zhao K."/>
            <person name="Won S.Y."/>
            <person name="Oh T.-J."/>
            <person name="Yu Y."/>
            <person name="Kim N.-H."/>
            <person name="Lee O.R."/>
            <person name="Lee T.-H."/>
            <person name="Bashyal P."/>
            <person name="Kim T.-S."/>
            <person name="Lee W.-H."/>
            <person name="Kawkins C."/>
            <person name="Kim C.-K."/>
            <person name="Kim J.S."/>
            <person name="Ahn B.O."/>
            <person name="Rhee S.Y."/>
            <person name="Sohng J.K."/>
        </authorList>
    </citation>
    <scope>NUCLEOTIDE SEQUENCE</scope>
    <source>
        <tissue evidence="1">Leaf</tissue>
    </source>
</reference>
<organism evidence="1 2">
    <name type="scientific">Senna tora</name>
    <dbReference type="NCBI Taxonomy" id="362788"/>
    <lineage>
        <taxon>Eukaryota</taxon>
        <taxon>Viridiplantae</taxon>
        <taxon>Streptophyta</taxon>
        <taxon>Embryophyta</taxon>
        <taxon>Tracheophyta</taxon>
        <taxon>Spermatophyta</taxon>
        <taxon>Magnoliopsida</taxon>
        <taxon>eudicotyledons</taxon>
        <taxon>Gunneridae</taxon>
        <taxon>Pentapetalae</taxon>
        <taxon>rosids</taxon>
        <taxon>fabids</taxon>
        <taxon>Fabales</taxon>
        <taxon>Fabaceae</taxon>
        <taxon>Caesalpinioideae</taxon>
        <taxon>Cassia clade</taxon>
        <taxon>Senna</taxon>
    </lineage>
</organism>
<comment type="caution">
    <text evidence="1">The sequence shown here is derived from an EMBL/GenBank/DDBJ whole genome shotgun (WGS) entry which is preliminary data.</text>
</comment>
<protein>
    <submittedName>
        <fullName evidence="1">Uncharacterized protein</fullName>
    </submittedName>
</protein>
<dbReference type="Proteomes" id="UP000634136">
    <property type="component" value="Unassembled WGS sequence"/>
</dbReference>
<proteinExistence type="predicted"/>